<evidence type="ECO:0000256" key="2">
    <source>
        <dbReference type="ARBA" id="ARBA00004275"/>
    </source>
</evidence>
<dbReference type="Proteomes" id="UP001153620">
    <property type="component" value="Chromosome 1"/>
</dbReference>
<dbReference type="PROSITE" id="PS00366">
    <property type="entry name" value="URICASE"/>
    <property type="match status" value="1"/>
</dbReference>
<name>A0A9N9RMD5_9DIPT</name>
<evidence type="ECO:0000256" key="7">
    <source>
        <dbReference type="ARBA" id="ARBA00022631"/>
    </source>
</evidence>
<comment type="catalytic activity">
    <reaction evidence="11 12 15">
        <text>urate + O2 + H2O = 5-hydroxyisourate + H2O2</text>
        <dbReference type="Rhea" id="RHEA:21368"/>
        <dbReference type="ChEBI" id="CHEBI:15377"/>
        <dbReference type="ChEBI" id="CHEBI:15379"/>
        <dbReference type="ChEBI" id="CHEBI:16240"/>
        <dbReference type="ChEBI" id="CHEBI:17775"/>
        <dbReference type="ChEBI" id="CHEBI:18072"/>
        <dbReference type="EC" id="1.7.3.3"/>
    </reaction>
</comment>
<dbReference type="Pfam" id="PF01014">
    <property type="entry name" value="Uricase"/>
    <property type="match status" value="2"/>
</dbReference>
<dbReference type="PRINTS" id="PR00093">
    <property type="entry name" value="URICASE"/>
</dbReference>
<evidence type="ECO:0000256" key="6">
    <source>
        <dbReference type="ARBA" id="ARBA00017098"/>
    </source>
</evidence>
<comment type="pathway">
    <text evidence="3 12">Purine metabolism; urate degradation; (S)-allantoin from urate: step 1/3.</text>
</comment>
<evidence type="ECO:0000256" key="4">
    <source>
        <dbReference type="ARBA" id="ARBA00009760"/>
    </source>
</evidence>
<dbReference type="NCBIfam" id="TIGR03383">
    <property type="entry name" value="urate_oxi"/>
    <property type="match status" value="1"/>
</dbReference>
<feature type="binding site" evidence="14">
    <location>
        <position position="236"/>
    </location>
    <ligand>
        <name>5-hydroxyisourate</name>
        <dbReference type="ChEBI" id="CHEBI:18072"/>
    </ligand>
</feature>
<evidence type="ECO:0000256" key="9">
    <source>
        <dbReference type="ARBA" id="ARBA00023140"/>
    </source>
</evidence>
<keyword evidence="9 12" id="KW-0576">Peroxisome</keyword>
<evidence type="ECO:0000313" key="17">
    <source>
        <dbReference type="Proteomes" id="UP001153620"/>
    </source>
</evidence>
<evidence type="ECO:0000256" key="10">
    <source>
        <dbReference type="ARBA" id="ARBA00031317"/>
    </source>
</evidence>
<keyword evidence="7 12" id="KW-0659">Purine metabolism</keyword>
<evidence type="ECO:0000256" key="3">
    <source>
        <dbReference type="ARBA" id="ARBA00004831"/>
    </source>
</evidence>
<feature type="active site" description="Charge relay system" evidence="13">
    <location>
        <position position="18"/>
    </location>
</feature>
<comment type="subcellular location">
    <subcellularLocation>
        <location evidence="2 12">Peroxisome</location>
    </subcellularLocation>
</comment>
<sequence>MSSSDDNKYILEDHNYGKNGVKILHLVRNGLVHIVKELEVSTRLTLSSQKDYLQGDNSDIIATDSQKNIVYLLAKKYGIKSPEDFGILLCNHFMSKYEHVLKVSIRVEELMWNRVNYGDHANVKLHNHAFVHTPMCTRSASVVLKKYEKYPVIISGIKNLRVLKTTKSSFVNFINDEYRTLPDADDRIFSTIVDCSWVYCSNPQIDYDKAWELVKYCVLNNFAGDLDQGIPSPSVQNTLYITEKDVLEKIQQISSIEMTLPNKHYVSVDFSKFKNLVRDDEQTVYLPMDKPSGVIYAKLDRKNITNKL</sequence>
<organism evidence="16 17">
    <name type="scientific">Chironomus riparius</name>
    <dbReference type="NCBI Taxonomy" id="315576"/>
    <lineage>
        <taxon>Eukaryota</taxon>
        <taxon>Metazoa</taxon>
        <taxon>Ecdysozoa</taxon>
        <taxon>Arthropoda</taxon>
        <taxon>Hexapoda</taxon>
        <taxon>Insecta</taxon>
        <taxon>Pterygota</taxon>
        <taxon>Neoptera</taxon>
        <taxon>Endopterygota</taxon>
        <taxon>Diptera</taxon>
        <taxon>Nematocera</taxon>
        <taxon>Chironomoidea</taxon>
        <taxon>Chironomidae</taxon>
        <taxon>Chironominae</taxon>
        <taxon>Chironomus</taxon>
    </lineage>
</organism>
<feature type="binding site" evidence="14">
    <location>
        <position position="63"/>
    </location>
    <ligand>
        <name>5-hydroxyisourate</name>
        <dbReference type="ChEBI" id="CHEBI:18072"/>
    </ligand>
</feature>
<dbReference type="PANTHER" id="PTHR42874">
    <property type="entry name" value="URICASE"/>
    <property type="match status" value="1"/>
</dbReference>
<feature type="active site" description="Charge relay system" evidence="13">
    <location>
        <position position="264"/>
    </location>
</feature>
<feature type="binding site" evidence="14">
    <location>
        <position position="63"/>
    </location>
    <ligand>
        <name>urate</name>
        <dbReference type="ChEBI" id="CHEBI:17775"/>
    </ligand>
</feature>
<feature type="binding site" evidence="14">
    <location>
        <position position="262"/>
    </location>
    <ligand>
        <name>urate</name>
        <dbReference type="ChEBI" id="CHEBI:17775"/>
    </ligand>
</feature>
<feature type="binding site" evidence="14">
    <location>
        <position position="235"/>
    </location>
    <ligand>
        <name>urate</name>
        <dbReference type="ChEBI" id="CHEBI:17775"/>
    </ligand>
</feature>
<feature type="binding site" evidence="14">
    <location>
        <position position="262"/>
    </location>
    <ligand>
        <name>O2</name>
        <dbReference type="ChEBI" id="CHEBI:15379"/>
    </ligand>
</feature>
<protein>
    <recommendedName>
        <fullName evidence="6 12">Uricase</fullName>
        <ecNumber evidence="5 12">1.7.3.3</ecNumber>
    </recommendedName>
    <alternativeName>
        <fullName evidence="10 12">Urate oxidase</fullName>
    </alternativeName>
</protein>
<dbReference type="SUPFAM" id="SSF55620">
    <property type="entry name" value="Tetrahydrobiopterin biosynthesis enzymes-like"/>
    <property type="match status" value="2"/>
</dbReference>
<dbReference type="InterPro" id="IPR019842">
    <property type="entry name" value="Uricase_CS"/>
</dbReference>
<dbReference type="Gene3D" id="3.10.270.10">
    <property type="entry name" value="Urate Oxidase"/>
    <property type="match status" value="1"/>
</dbReference>
<comment type="similarity">
    <text evidence="4 12 15">Belongs to the uricase family.</text>
</comment>
<evidence type="ECO:0000256" key="11">
    <source>
        <dbReference type="ARBA" id="ARBA00048818"/>
    </source>
</evidence>
<dbReference type="OrthoDB" id="9992118at2759"/>
<dbReference type="InterPro" id="IPR002042">
    <property type="entry name" value="Uricase"/>
</dbReference>
<evidence type="ECO:0000256" key="1">
    <source>
        <dbReference type="ARBA" id="ARBA00003860"/>
    </source>
</evidence>
<reference evidence="16" key="2">
    <citation type="submission" date="2022-10" db="EMBL/GenBank/DDBJ databases">
        <authorList>
            <consortium name="ENA_rothamsted_submissions"/>
            <consortium name="culmorum"/>
            <person name="King R."/>
        </authorList>
    </citation>
    <scope>NUCLEOTIDE SEQUENCE</scope>
</reference>
<feature type="binding site" evidence="14">
    <location>
        <position position="64"/>
    </location>
    <ligand>
        <name>5-hydroxyisourate</name>
        <dbReference type="ChEBI" id="CHEBI:18072"/>
    </ligand>
</feature>
<feature type="binding site" evidence="14">
    <location>
        <position position="187"/>
    </location>
    <ligand>
        <name>urate</name>
        <dbReference type="ChEBI" id="CHEBI:17775"/>
    </ligand>
</feature>
<feature type="binding site" evidence="14">
    <location>
        <position position="170"/>
    </location>
    <ligand>
        <name>urate</name>
        <dbReference type="ChEBI" id="CHEBI:17775"/>
    </ligand>
</feature>
<gene>
    <name evidence="16" type="ORF">CHIRRI_LOCUS1920</name>
</gene>
<dbReference type="PANTHER" id="PTHR42874:SF1">
    <property type="entry name" value="URICASE"/>
    <property type="match status" value="1"/>
</dbReference>
<evidence type="ECO:0000256" key="8">
    <source>
        <dbReference type="ARBA" id="ARBA00023002"/>
    </source>
</evidence>
<feature type="binding site" evidence="14">
    <location>
        <position position="64"/>
    </location>
    <ligand>
        <name>urate</name>
        <dbReference type="ChEBI" id="CHEBI:17775"/>
    </ligand>
</feature>
<evidence type="ECO:0000256" key="5">
    <source>
        <dbReference type="ARBA" id="ARBA00012598"/>
    </source>
</evidence>
<keyword evidence="8 12" id="KW-0560">Oxidoreductase</keyword>
<feature type="binding site" evidence="14">
    <location>
        <position position="170"/>
    </location>
    <ligand>
        <name>5-hydroxyisourate</name>
        <dbReference type="ChEBI" id="CHEBI:18072"/>
    </ligand>
</feature>
<evidence type="ECO:0000256" key="15">
    <source>
        <dbReference type="RuleBase" id="RU004455"/>
    </source>
</evidence>
<dbReference type="EMBL" id="OU895877">
    <property type="protein sequence ID" value="CAG9798945.1"/>
    <property type="molecule type" value="Genomic_DNA"/>
</dbReference>
<feature type="binding site" evidence="14">
    <location>
        <position position="187"/>
    </location>
    <ligand>
        <name>5-hydroxyisourate</name>
        <dbReference type="ChEBI" id="CHEBI:18072"/>
    </ligand>
</feature>
<proteinExistence type="inferred from homology"/>
<keyword evidence="17" id="KW-1185">Reference proteome</keyword>
<dbReference type="GO" id="GO:0019628">
    <property type="term" value="P:urate catabolic process"/>
    <property type="evidence" value="ECO:0007669"/>
    <property type="project" value="TreeGrafter"/>
</dbReference>
<comment type="function">
    <text evidence="1 12 15">Catalyzes the oxidation of uric acid to 5-hydroxyisourate, which is further processed to form (S)-allantoin.</text>
</comment>
<evidence type="ECO:0000313" key="16">
    <source>
        <dbReference type="EMBL" id="CAG9798945.1"/>
    </source>
</evidence>
<feature type="binding site" evidence="14">
    <location>
        <position position="63"/>
    </location>
    <ligand>
        <name>O2</name>
        <dbReference type="ChEBI" id="CHEBI:15379"/>
    </ligand>
</feature>
<dbReference type="EC" id="1.7.3.3" evidence="5 12"/>
<dbReference type="FunFam" id="3.10.270.10:FF:000002">
    <property type="entry name" value="Uricase"/>
    <property type="match status" value="1"/>
</dbReference>
<feature type="active site" description="Charge relay system" evidence="13">
    <location>
        <position position="63"/>
    </location>
</feature>
<accession>A0A9N9RMD5</accession>
<feature type="binding site" evidence="14">
    <location>
        <position position="235"/>
    </location>
    <ligand>
        <name>5-hydroxyisourate</name>
        <dbReference type="ChEBI" id="CHEBI:18072"/>
    </ligand>
</feature>
<feature type="binding site" evidence="14">
    <location>
        <position position="262"/>
    </location>
    <ligand>
        <name>5-hydroxyisourate</name>
        <dbReference type="ChEBI" id="CHEBI:18072"/>
    </ligand>
</feature>
<reference evidence="16" key="1">
    <citation type="submission" date="2022-01" db="EMBL/GenBank/DDBJ databases">
        <authorList>
            <person name="King R."/>
        </authorList>
    </citation>
    <scope>NUCLEOTIDE SEQUENCE</scope>
</reference>
<evidence type="ECO:0000256" key="12">
    <source>
        <dbReference type="PIRNR" id="PIRNR000241"/>
    </source>
</evidence>
<dbReference type="AlphaFoldDB" id="A0A9N9RMD5"/>
<feature type="binding site" evidence="14">
    <location>
        <position position="236"/>
    </location>
    <ligand>
        <name>urate</name>
        <dbReference type="ChEBI" id="CHEBI:17775"/>
    </ligand>
</feature>
<evidence type="ECO:0000256" key="14">
    <source>
        <dbReference type="PIRSR" id="PIRSR000241-2"/>
    </source>
</evidence>
<dbReference type="GO" id="GO:0006145">
    <property type="term" value="P:purine nucleobase catabolic process"/>
    <property type="evidence" value="ECO:0007669"/>
    <property type="project" value="TreeGrafter"/>
</dbReference>
<evidence type="ECO:0000256" key="13">
    <source>
        <dbReference type="PIRSR" id="PIRSR000241-1"/>
    </source>
</evidence>
<dbReference type="GO" id="GO:0004846">
    <property type="term" value="F:urate oxidase activity"/>
    <property type="evidence" value="ECO:0007669"/>
    <property type="project" value="UniProtKB-EC"/>
</dbReference>
<dbReference type="GO" id="GO:0005777">
    <property type="term" value="C:peroxisome"/>
    <property type="evidence" value="ECO:0007669"/>
    <property type="project" value="UniProtKB-SubCell"/>
</dbReference>
<dbReference type="PIRSF" id="PIRSF000241">
    <property type="entry name" value="Urate_oxidase"/>
    <property type="match status" value="1"/>
</dbReference>